<sequence>MRSDLSPSSLYKHNHVFVKFAVSFLLVGLAFRILFSDSFIFSSVVEPHTGLVANEEAESPLIPFPLQTPDSVDFPGNDSQRFQKVAEKCDLFVGSWVEDFSGPVYTNESCHVIEGHQNCMRNGRPDSGYLQWRWKPRDCELPRFNPEKFLDIMKNKSWAFIGDSISRNHVQSLLCILSQVEPAVEIYHDEEYRSKRWKFLSHNFTLSVIWSPFLVKAAIFEDMNGVSSSEIQLDLDSLDNKWTDQYNNLDYVVIAGGKWFLKTAIYHENSTVAGCHNCAGKNLTELGFDYAYRKVLQQVFDFITKCDHKATVFFRTTTPDHFENGEWFSGGYCNRTLPFKEGEIDMKDEDKTMRAIELQEFEKFASARSNQEVNLKLLDTTSLSLLRPDGHPGPYRQFHPFAEDNNSEVQNDCLHWCLPGPIDSWNDLVMEVLANGR</sequence>
<evidence type="ECO:0000313" key="2">
    <source>
        <dbReference type="Proteomes" id="UP000828941"/>
    </source>
</evidence>
<accession>A0ACB9MYZ4</accession>
<protein>
    <submittedName>
        <fullName evidence="1">Uncharacterized protein</fullName>
    </submittedName>
</protein>
<organism evidence="1 2">
    <name type="scientific">Bauhinia variegata</name>
    <name type="common">Purple orchid tree</name>
    <name type="synonym">Phanera variegata</name>
    <dbReference type="NCBI Taxonomy" id="167791"/>
    <lineage>
        <taxon>Eukaryota</taxon>
        <taxon>Viridiplantae</taxon>
        <taxon>Streptophyta</taxon>
        <taxon>Embryophyta</taxon>
        <taxon>Tracheophyta</taxon>
        <taxon>Spermatophyta</taxon>
        <taxon>Magnoliopsida</taxon>
        <taxon>eudicotyledons</taxon>
        <taxon>Gunneridae</taxon>
        <taxon>Pentapetalae</taxon>
        <taxon>rosids</taxon>
        <taxon>fabids</taxon>
        <taxon>Fabales</taxon>
        <taxon>Fabaceae</taxon>
        <taxon>Cercidoideae</taxon>
        <taxon>Cercideae</taxon>
        <taxon>Bauhiniinae</taxon>
        <taxon>Bauhinia</taxon>
    </lineage>
</organism>
<gene>
    <name evidence="1" type="ORF">L6164_021207</name>
</gene>
<comment type="caution">
    <text evidence="1">The sequence shown here is derived from an EMBL/GenBank/DDBJ whole genome shotgun (WGS) entry which is preliminary data.</text>
</comment>
<dbReference type="EMBL" id="CM039433">
    <property type="protein sequence ID" value="KAI4328886.1"/>
    <property type="molecule type" value="Genomic_DNA"/>
</dbReference>
<name>A0ACB9MYZ4_BAUVA</name>
<evidence type="ECO:0000313" key="1">
    <source>
        <dbReference type="EMBL" id="KAI4328886.1"/>
    </source>
</evidence>
<keyword evidence="2" id="KW-1185">Reference proteome</keyword>
<reference evidence="1 2" key="1">
    <citation type="journal article" date="2022" name="DNA Res.">
        <title>Chromosomal-level genome assembly of the orchid tree Bauhinia variegata (Leguminosae; Cercidoideae) supports the allotetraploid origin hypothesis of Bauhinia.</title>
        <authorList>
            <person name="Zhong Y."/>
            <person name="Chen Y."/>
            <person name="Zheng D."/>
            <person name="Pang J."/>
            <person name="Liu Y."/>
            <person name="Luo S."/>
            <person name="Meng S."/>
            <person name="Qian L."/>
            <person name="Wei D."/>
            <person name="Dai S."/>
            <person name="Zhou R."/>
        </authorList>
    </citation>
    <scope>NUCLEOTIDE SEQUENCE [LARGE SCALE GENOMIC DNA]</scope>
    <source>
        <strain evidence="1">BV-YZ2020</strain>
    </source>
</reference>
<proteinExistence type="predicted"/>
<dbReference type="Proteomes" id="UP000828941">
    <property type="component" value="Chromosome 8"/>
</dbReference>